<gene>
    <name evidence="2" type="ORF">IAB51_12410</name>
</gene>
<name>A0A9D1K1A3_9FIRM</name>
<dbReference type="SUPFAM" id="SSF55729">
    <property type="entry name" value="Acyl-CoA N-acyltransferases (Nat)"/>
    <property type="match status" value="1"/>
</dbReference>
<dbReference type="AlphaFoldDB" id="A0A9D1K1A3"/>
<sequence>MNIRQETPKDYPEVYRLVKEAFASAEHADGNEQDLVEALRKGDAFLPELSLVAEIDGRLAGHILFTKVKIGSQTELALAPLAVLPEYQRQGVGKALIAEGHRIAREMGYHYSVVLGSEQYYPKSGYRPARDFGIGCPFDVPEENFMAIDLQGDSAPVSGVVEYAKEFLG</sequence>
<feature type="domain" description="N-acetyltransferase" evidence="1">
    <location>
        <begin position="1"/>
        <end position="151"/>
    </location>
</feature>
<proteinExistence type="predicted"/>
<protein>
    <submittedName>
        <fullName evidence="2">N-acetyltransferase</fullName>
    </submittedName>
</protein>
<evidence type="ECO:0000259" key="1">
    <source>
        <dbReference type="PROSITE" id="PS51186"/>
    </source>
</evidence>
<dbReference type="InterPro" id="IPR000182">
    <property type="entry name" value="GNAT_dom"/>
</dbReference>
<evidence type="ECO:0000313" key="3">
    <source>
        <dbReference type="Proteomes" id="UP000824002"/>
    </source>
</evidence>
<comment type="caution">
    <text evidence="2">The sequence shown here is derived from an EMBL/GenBank/DDBJ whole genome shotgun (WGS) entry which is preliminary data.</text>
</comment>
<accession>A0A9D1K1A3</accession>
<dbReference type="Pfam" id="PF00583">
    <property type="entry name" value="Acetyltransf_1"/>
    <property type="match status" value="1"/>
</dbReference>
<reference evidence="2" key="1">
    <citation type="submission" date="2020-10" db="EMBL/GenBank/DDBJ databases">
        <authorList>
            <person name="Gilroy R."/>
        </authorList>
    </citation>
    <scope>NUCLEOTIDE SEQUENCE</scope>
    <source>
        <strain evidence="2">CHK199-13235</strain>
    </source>
</reference>
<dbReference type="EMBL" id="DVJP01000080">
    <property type="protein sequence ID" value="HIS77587.1"/>
    <property type="molecule type" value="Genomic_DNA"/>
</dbReference>
<reference evidence="2" key="2">
    <citation type="journal article" date="2021" name="PeerJ">
        <title>Extensive microbial diversity within the chicken gut microbiome revealed by metagenomics and culture.</title>
        <authorList>
            <person name="Gilroy R."/>
            <person name="Ravi A."/>
            <person name="Getino M."/>
            <person name="Pursley I."/>
            <person name="Horton D.L."/>
            <person name="Alikhan N.F."/>
            <person name="Baker D."/>
            <person name="Gharbi K."/>
            <person name="Hall N."/>
            <person name="Watson M."/>
            <person name="Adriaenssens E.M."/>
            <person name="Foster-Nyarko E."/>
            <person name="Jarju S."/>
            <person name="Secka A."/>
            <person name="Antonio M."/>
            <person name="Oren A."/>
            <person name="Chaudhuri R.R."/>
            <person name="La Ragione R."/>
            <person name="Hildebrand F."/>
            <person name="Pallen M.J."/>
        </authorList>
    </citation>
    <scope>NUCLEOTIDE SEQUENCE</scope>
    <source>
        <strain evidence="2">CHK199-13235</strain>
    </source>
</reference>
<dbReference type="CDD" id="cd04301">
    <property type="entry name" value="NAT_SF"/>
    <property type="match status" value="1"/>
</dbReference>
<dbReference type="Gene3D" id="3.40.630.30">
    <property type="match status" value="1"/>
</dbReference>
<dbReference type="PANTHER" id="PTHR43617">
    <property type="entry name" value="L-AMINO ACID N-ACETYLTRANSFERASE"/>
    <property type="match status" value="1"/>
</dbReference>
<dbReference type="PROSITE" id="PS51186">
    <property type="entry name" value="GNAT"/>
    <property type="match status" value="1"/>
</dbReference>
<evidence type="ECO:0000313" key="2">
    <source>
        <dbReference type="EMBL" id="HIS77587.1"/>
    </source>
</evidence>
<dbReference type="GO" id="GO:0016747">
    <property type="term" value="F:acyltransferase activity, transferring groups other than amino-acyl groups"/>
    <property type="evidence" value="ECO:0007669"/>
    <property type="project" value="InterPro"/>
</dbReference>
<organism evidence="2 3">
    <name type="scientific">Candidatus Merdivicinus excrementipullorum</name>
    <dbReference type="NCBI Taxonomy" id="2840867"/>
    <lineage>
        <taxon>Bacteria</taxon>
        <taxon>Bacillati</taxon>
        <taxon>Bacillota</taxon>
        <taxon>Clostridia</taxon>
        <taxon>Eubacteriales</taxon>
        <taxon>Oscillospiraceae</taxon>
        <taxon>Oscillospiraceae incertae sedis</taxon>
        <taxon>Candidatus Merdivicinus</taxon>
    </lineage>
</organism>
<dbReference type="InterPro" id="IPR016181">
    <property type="entry name" value="Acyl_CoA_acyltransferase"/>
</dbReference>
<dbReference type="PANTHER" id="PTHR43617:SF2">
    <property type="entry name" value="UPF0039 PROTEIN SLL0451"/>
    <property type="match status" value="1"/>
</dbReference>
<dbReference type="Proteomes" id="UP000824002">
    <property type="component" value="Unassembled WGS sequence"/>
</dbReference>
<dbReference type="InterPro" id="IPR050276">
    <property type="entry name" value="MshD_Acetyltransferase"/>
</dbReference>